<dbReference type="EMBL" id="HQ214612">
    <property type="protein sequence ID" value="ADP09448.1"/>
    <property type="molecule type" value="Genomic_DNA"/>
</dbReference>
<evidence type="ECO:0000313" key="1">
    <source>
        <dbReference type="EMBL" id="ADP09448.1"/>
    </source>
</evidence>
<accession>G9BAS3</accession>
<protein>
    <submittedName>
        <fullName evidence="1">Uncharacterized protein</fullName>
    </submittedName>
</protein>
<gene>
    <name evidence="1" type="ORF">E48-1C_3</name>
</gene>
<sequence>MKRKQKPSHGIKLTKYKAFTKSPAKHSFLCDFVVARGAGFEPARPEGPQA</sequence>
<reference evidence="1" key="1">
    <citation type="journal article" date="2012" name="Environ. Microbiol.">
        <title>Genetic structure of three fosmid-fragments encoding 16S rRNA genes of the Miscellaneous Crenarchaeotic Group (MCG): implications for physiology and evolution of marine sedimentary archaea.</title>
        <authorList>
            <person name="Li P.Y."/>
            <person name="Xie B.B."/>
            <person name="Zhang X.Y."/>
            <person name="Qin Q.L."/>
            <person name="Dang H.Y."/>
            <person name="Wang X.M."/>
            <person name="Chen X.L."/>
            <person name="Yu J."/>
            <person name="Zhang Y.Z."/>
        </authorList>
    </citation>
    <scope>NUCLEOTIDE SEQUENCE</scope>
</reference>
<proteinExistence type="predicted"/>
<organism evidence="1">
    <name type="scientific">uncultured marine crenarchaeote E48-1C</name>
    <dbReference type="NCBI Taxonomy" id="907718"/>
    <lineage>
        <taxon>Archaea</taxon>
        <taxon>Candidatus Bathyarchaeota</taxon>
        <taxon>environmental samples</taxon>
    </lineage>
</organism>
<dbReference type="AlphaFoldDB" id="G9BAS3"/>
<name>G9BAS3_9ARCH</name>